<protein>
    <recommendedName>
        <fullName evidence="3">VHS domain-containing protein</fullName>
    </recommendedName>
</protein>
<organism evidence="4 5">
    <name type="scientific">Apatococcus lobatus</name>
    <dbReference type="NCBI Taxonomy" id="904363"/>
    <lineage>
        <taxon>Eukaryota</taxon>
        <taxon>Viridiplantae</taxon>
        <taxon>Chlorophyta</taxon>
        <taxon>core chlorophytes</taxon>
        <taxon>Trebouxiophyceae</taxon>
        <taxon>Chlorellales</taxon>
        <taxon>Chlorellaceae</taxon>
        <taxon>Apatococcus</taxon>
    </lineage>
</organism>
<evidence type="ECO:0000313" key="4">
    <source>
        <dbReference type="EMBL" id="KAK9830682.1"/>
    </source>
</evidence>
<feature type="compositionally biased region" description="Low complexity" evidence="2">
    <location>
        <begin position="628"/>
        <end position="663"/>
    </location>
</feature>
<feature type="coiled-coil region" evidence="1">
    <location>
        <begin position="1058"/>
        <end position="1095"/>
    </location>
</feature>
<dbReference type="InterPro" id="IPR002014">
    <property type="entry name" value="VHS_dom"/>
</dbReference>
<accession>A0AAW1RAT4</accession>
<name>A0AAW1RAT4_9CHLO</name>
<proteinExistence type="predicted"/>
<feature type="region of interest" description="Disordered" evidence="2">
    <location>
        <begin position="936"/>
        <end position="977"/>
    </location>
</feature>
<dbReference type="GO" id="GO:0043130">
    <property type="term" value="F:ubiquitin binding"/>
    <property type="evidence" value="ECO:0007669"/>
    <property type="project" value="InterPro"/>
</dbReference>
<evidence type="ECO:0000259" key="3">
    <source>
        <dbReference type="PROSITE" id="PS50179"/>
    </source>
</evidence>
<feature type="compositionally biased region" description="Polar residues" evidence="2">
    <location>
        <begin position="477"/>
        <end position="490"/>
    </location>
</feature>
<sequence length="1225" mass="130800">MSKRAQPNWEEEASSSLEQLRLRQDSTPPTTSDPKGIVHTFRLEIQKFWRSHASGFTAYWTGLSQADKVNLVLTVAPYTPDKRGDRSVVRDGIREDVTGSSILLPDLNVQDLIKDGPSGLIALFAQRGEVTHPESEGCLFKLDAEWDDLQFIKQTLPKGMLRKQHPHDWVSLYDTGDGRPAGWTMSLTSQGRKQGSDIIKKLNSQREVFINKDIVDCVQQRQMMVYGFLDGIVDAYKSDVLGKNTDGLHARTGGCAECGSFTVKEGYEADKTAISLRALVGMPIFGAKPQRGPQPAKPGDFLNNWDATSKLVQTVQAYDSILDDTRSALKRRMRSQDLPTVLATLTVLDSIALNCSKNVRRQLADKKWSKAIFEGCNNLPEAQPPLHKLLANWAVLYSGEELGTVCEQACLRYSQAGHPSTSATAFAYEMRELIEQDTPMIGFQRGTDFGEMYGSKQSFNAPDAGRNGFHAPGRVNSVGSQDSKLSQPAAPSTGDLPPSALAAMNRMPEVEHDLRQLGDILGRCQRLCSRGASDDAEAGTSLAGDVALGRDAAERCTGWSEDVKGLIQQDLGDAILAQLLDLNDRLNTRIRAWNQFCSQLKPGQAPAAAAATPFQNAAGPLGGGGQAGRPALDGWASQGSSRSLGSVEGVSSSSGTSLPGRWSPAPGSLGIVVPKDTQQQGPPTPGLQDTVRPGRMGEDAWDAFPAQNSQASANAAGVQSPPLIDLADSQAQLSTGAGWNPSFGTAAAGPASMHPGSGSAASLGSSSTRVEPDPFSLPTPINLQQPQAGRMSSAPRPWPPSSAATRQPPQETANRPQAGFLRTQPALERENEGDHLSDGPGTPDAQASSVHSWDATHGAAPQVEQRFQSRAAHQPGGPGPFQQGMHGHLQQGQHAQRQGSSGLGAAWQPAFPPPQGTAASAAEDIALHQLRSRLPQTAHDQQGEAVSSAAATASQLERAGSAASRHSSMHDGLTPDRDTADMAALAAGTLALQRQMKAMTATHAAELDELRRDHAAELADVKGRAVTRIKELQVEVATARQGSQTSSDLGRATVLAAADQLRESQQEARQLATALQSAEAEVRSLQAQLAKAQSRQHRMPKPRRMSNSHTDADSILATAPDLSEVAAAAGHAQAPAVVPPMQRPSSAFSFRVPQPATSGIVNGDAAQVSSKAHKQPSHKELYLQAVAEADMRAYYHQPALRVRFSPAQFADMARRLGRTRSQQPA</sequence>
<feature type="region of interest" description="Disordered" evidence="2">
    <location>
        <begin position="746"/>
        <end position="817"/>
    </location>
</feature>
<dbReference type="Proteomes" id="UP001438707">
    <property type="component" value="Unassembled WGS sequence"/>
</dbReference>
<feature type="domain" description="VHS" evidence="3">
    <location>
        <begin position="304"/>
        <end position="367"/>
    </location>
</feature>
<feature type="region of interest" description="Disordered" evidence="2">
    <location>
        <begin position="617"/>
        <end position="700"/>
    </location>
</feature>
<comment type="caution">
    <text evidence="4">The sequence shown here is derived from an EMBL/GenBank/DDBJ whole genome shotgun (WGS) entry which is preliminary data.</text>
</comment>
<dbReference type="EMBL" id="JALJOS010000015">
    <property type="protein sequence ID" value="KAK9830682.1"/>
    <property type="molecule type" value="Genomic_DNA"/>
</dbReference>
<feature type="compositionally biased region" description="Polar residues" evidence="2">
    <location>
        <begin position="805"/>
        <end position="815"/>
    </location>
</feature>
<dbReference type="Gene3D" id="1.25.40.90">
    <property type="match status" value="1"/>
</dbReference>
<dbReference type="GO" id="GO:0035091">
    <property type="term" value="F:phosphatidylinositol binding"/>
    <property type="evidence" value="ECO:0007669"/>
    <property type="project" value="InterPro"/>
</dbReference>
<gene>
    <name evidence="4" type="ORF">WJX74_002498</name>
</gene>
<dbReference type="PROSITE" id="PS50179">
    <property type="entry name" value="VHS"/>
    <property type="match status" value="1"/>
</dbReference>
<evidence type="ECO:0000313" key="5">
    <source>
        <dbReference type="Proteomes" id="UP001438707"/>
    </source>
</evidence>
<dbReference type="InterPro" id="IPR008942">
    <property type="entry name" value="ENTH_VHS"/>
</dbReference>
<feature type="compositionally biased region" description="Low complexity" evidence="2">
    <location>
        <begin position="880"/>
        <end position="899"/>
    </location>
</feature>
<dbReference type="AlphaFoldDB" id="A0AAW1RAT4"/>
<keyword evidence="1" id="KW-0175">Coiled coil</keyword>
<evidence type="ECO:0000256" key="1">
    <source>
        <dbReference type="SAM" id="Coils"/>
    </source>
</evidence>
<keyword evidence="5" id="KW-1185">Reference proteome</keyword>
<feature type="region of interest" description="Disordered" evidence="2">
    <location>
        <begin position="829"/>
        <end position="920"/>
    </location>
</feature>
<feature type="region of interest" description="Disordered" evidence="2">
    <location>
        <begin position="1"/>
        <end position="36"/>
    </location>
</feature>
<feature type="compositionally biased region" description="Low complexity" evidence="2">
    <location>
        <begin position="756"/>
        <end position="767"/>
    </location>
</feature>
<feature type="region of interest" description="Disordered" evidence="2">
    <location>
        <begin position="454"/>
        <end position="497"/>
    </location>
</feature>
<reference evidence="4 5" key="1">
    <citation type="journal article" date="2024" name="Nat. Commun.">
        <title>Phylogenomics reveals the evolutionary origins of lichenization in chlorophyte algae.</title>
        <authorList>
            <person name="Puginier C."/>
            <person name="Libourel C."/>
            <person name="Otte J."/>
            <person name="Skaloud P."/>
            <person name="Haon M."/>
            <person name="Grisel S."/>
            <person name="Petersen M."/>
            <person name="Berrin J.G."/>
            <person name="Delaux P.M."/>
            <person name="Dal Grande F."/>
            <person name="Keller J."/>
        </authorList>
    </citation>
    <scope>NUCLEOTIDE SEQUENCE [LARGE SCALE GENOMIC DNA]</scope>
    <source>
        <strain evidence="4 5">SAG 2145</strain>
    </source>
</reference>
<evidence type="ECO:0000256" key="2">
    <source>
        <dbReference type="SAM" id="MobiDB-lite"/>
    </source>
</evidence>
<dbReference type="SUPFAM" id="SSF48464">
    <property type="entry name" value="ENTH/VHS domain"/>
    <property type="match status" value="1"/>
</dbReference>